<reference evidence="3" key="1">
    <citation type="submission" date="2024-06" db="EMBL/GenBank/DDBJ databases">
        <authorList>
            <person name="Ryan C."/>
        </authorList>
    </citation>
    <scope>NUCLEOTIDE SEQUENCE [LARGE SCALE GENOMIC DNA]</scope>
</reference>
<feature type="compositionally biased region" description="Polar residues" evidence="1">
    <location>
        <begin position="334"/>
        <end position="347"/>
    </location>
</feature>
<evidence type="ECO:0000313" key="2">
    <source>
        <dbReference type="EMBL" id="CAL4941100.1"/>
    </source>
</evidence>
<dbReference type="Proteomes" id="UP001497457">
    <property type="component" value="Chromosome 16b"/>
</dbReference>
<sequence>MANCSPLHRVTDGARWDAEDLFGRLCIVAHAAFLYAGFHPSAAPAARPWSLSCSYSVLPPETAADRQQDAATIVLRIYRPWGRRRRGQAHMSLQAHVVTAANNGGRYMEHRERLDRAALETILSSGGSGVDGVARAIRAPGSAAERLWNCLTDGICRGLFLYACEANGVPVMPDFASLPGDAKLSILEKLEDGKDLAMAECASKELSSLVAGHGSDLWKAKYEDVIISSCPNHIGNHAAIANVTRWKERYVEARRSMSRFREQQQQPVEMDPTPYPSWMQPRMFWNTRNVVREAQHPTAQRRAEVDEKSHRRSVGRAMAKVPKRANRKEHQAGAVQSSSSQYQRKHR</sequence>
<feature type="region of interest" description="Disordered" evidence="1">
    <location>
        <begin position="295"/>
        <end position="347"/>
    </location>
</feature>
<protein>
    <recommendedName>
        <fullName evidence="4">F-box domain-containing protein</fullName>
    </recommendedName>
</protein>
<gene>
    <name evidence="2" type="ORF">URODEC1_LOCUS32881</name>
</gene>
<dbReference type="EMBL" id="OZ075126">
    <property type="protein sequence ID" value="CAL4941100.1"/>
    <property type="molecule type" value="Genomic_DNA"/>
</dbReference>
<evidence type="ECO:0000313" key="3">
    <source>
        <dbReference type="Proteomes" id="UP001497457"/>
    </source>
</evidence>
<proteinExistence type="predicted"/>
<evidence type="ECO:0008006" key="4">
    <source>
        <dbReference type="Google" id="ProtNLM"/>
    </source>
</evidence>
<feature type="compositionally biased region" description="Basic and acidic residues" evidence="1">
    <location>
        <begin position="295"/>
        <end position="309"/>
    </location>
</feature>
<evidence type="ECO:0000256" key="1">
    <source>
        <dbReference type="SAM" id="MobiDB-lite"/>
    </source>
</evidence>
<dbReference type="AlphaFoldDB" id="A0ABC8YI17"/>
<dbReference type="PANTHER" id="PTHR34791:SF1">
    <property type="entry name" value="OS02G0272100 PROTEIN"/>
    <property type="match status" value="1"/>
</dbReference>
<reference evidence="2 3" key="2">
    <citation type="submission" date="2024-10" db="EMBL/GenBank/DDBJ databases">
        <authorList>
            <person name="Ryan C."/>
        </authorList>
    </citation>
    <scope>NUCLEOTIDE SEQUENCE [LARGE SCALE GENOMIC DNA]</scope>
</reference>
<dbReference type="PANTHER" id="PTHR34791">
    <property type="entry name" value="OS02G0272100 PROTEIN"/>
    <property type="match status" value="1"/>
</dbReference>
<accession>A0ABC8YI17</accession>
<name>A0ABC8YI17_9POAL</name>
<organism evidence="2 3">
    <name type="scientific">Urochloa decumbens</name>
    <dbReference type="NCBI Taxonomy" id="240449"/>
    <lineage>
        <taxon>Eukaryota</taxon>
        <taxon>Viridiplantae</taxon>
        <taxon>Streptophyta</taxon>
        <taxon>Embryophyta</taxon>
        <taxon>Tracheophyta</taxon>
        <taxon>Spermatophyta</taxon>
        <taxon>Magnoliopsida</taxon>
        <taxon>Liliopsida</taxon>
        <taxon>Poales</taxon>
        <taxon>Poaceae</taxon>
        <taxon>PACMAD clade</taxon>
        <taxon>Panicoideae</taxon>
        <taxon>Panicodae</taxon>
        <taxon>Paniceae</taxon>
        <taxon>Melinidinae</taxon>
        <taxon>Urochloa</taxon>
    </lineage>
</organism>
<keyword evidence="3" id="KW-1185">Reference proteome</keyword>